<dbReference type="GO" id="GO:0004222">
    <property type="term" value="F:metalloendopeptidase activity"/>
    <property type="evidence" value="ECO:0007669"/>
    <property type="project" value="TreeGrafter"/>
</dbReference>
<dbReference type="CDD" id="cd12797">
    <property type="entry name" value="M23_peptidase"/>
    <property type="match status" value="1"/>
</dbReference>
<evidence type="ECO:0000256" key="1">
    <source>
        <dbReference type="ARBA" id="ARBA00022729"/>
    </source>
</evidence>
<dbReference type="Proteomes" id="UP001143545">
    <property type="component" value="Unassembled WGS sequence"/>
</dbReference>
<dbReference type="Gene3D" id="2.70.70.10">
    <property type="entry name" value="Glucose Permease (Domain IIA)"/>
    <property type="match status" value="1"/>
</dbReference>
<reference evidence="5" key="1">
    <citation type="submission" date="2022-07" db="EMBL/GenBank/DDBJ databases">
        <title>Taxonomy of Novel Oxalotrophic and Methylotrophic Bacteria.</title>
        <authorList>
            <person name="Sahin N."/>
            <person name="Tani A."/>
        </authorList>
    </citation>
    <scope>NUCLEOTIDE SEQUENCE</scope>
    <source>
        <strain evidence="5">AM327</strain>
    </source>
</reference>
<keyword evidence="6" id="KW-1185">Reference proteome</keyword>
<organism evidence="5 6">
    <name type="scientific">Neptunitalea chrysea</name>
    <dbReference type="NCBI Taxonomy" id="1647581"/>
    <lineage>
        <taxon>Bacteria</taxon>
        <taxon>Pseudomonadati</taxon>
        <taxon>Bacteroidota</taxon>
        <taxon>Flavobacteriia</taxon>
        <taxon>Flavobacteriales</taxon>
        <taxon>Flavobacteriaceae</taxon>
        <taxon>Neptunitalea</taxon>
    </lineage>
</organism>
<dbReference type="PANTHER" id="PTHR21666">
    <property type="entry name" value="PEPTIDASE-RELATED"/>
    <property type="match status" value="1"/>
</dbReference>
<feature type="chain" id="PRO_5040913296" evidence="3">
    <location>
        <begin position="21"/>
        <end position="408"/>
    </location>
</feature>
<accession>A0A9W6B5E9</accession>
<dbReference type="InterPro" id="IPR011055">
    <property type="entry name" value="Dup_hybrid_motif"/>
</dbReference>
<keyword evidence="1 3" id="KW-0732">Signal</keyword>
<feature type="coiled-coil region" evidence="2">
    <location>
        <begin position="18"/>
        <end position="52"/>
    </location>
</feature>
<feature type="coiled-coil region" evidence="2">
    <location>
        <begin position="81"/>
        <end position="115"/>
    </location>
</feature>
<name>A0A9W6B5E9_9FLAO</name>
<dbReference type="SUPFAM" id="SSF51261">
    <property type="entry name" value="Duplicated hybrid motif"/>
    <property type="match status" value="1"/>
</dbReference>
<dbReference type="EMBL" id="BRVP01000012">
    <property type="protein sequence ID" value="GLB52856.1"/>
    <property type="molecule type" value="Genomic_DNA"/>
</dbReference>
<protein>
    <submittedName>
        <fullName evidence="5">Peptidase M23</fullName>
    </submittedName>
</protein>
<sequence>MRIKFLIVVLCFSFVGIVNAQSKEQDALQRKRNDLLQEIKQIQLLLNEQTSEKKSVVTQVEGLNKKILVREKLNKVTNQQINLINSNLKNNQKTIKSLEDELKVLRGNYAEMIRKSYRNKSQQNRLMFILASETFFQAYKRMEYMRQFRAHLKKQGTIIQDKAKELQRLNQSLVTQRADKQELIEENKEIRTQLESERIKQQELITEIKKKEGSYLAKIKEKKQEADRLEQEIQRLIREAIAESRKKAAANGKKVSSSSNTFALTPEEEMIANNFAANKGKLIWPVERGVVSIGYGKYSDPVYPGLVQENSGVNIMVPEGEVARAIFEGEVIRITINRGKANVYLKDGNYISTYCNLDHLYVKKGDVIPAKQPIGTIFTSKYTGKTELKFLLYKNTIKLNPELWIYKM</sequence>
<feature type="coiled-coil region" evidence="2">
    <location>
        <begin position="159"/>
        <end position="246"/>
    </location>
</feature>
<keyword evidence="2" id="KW-0175">Coiled coil</keyword>
<proteinExistence type="predicted"/>
<dbReference type="Pfam" id="PF01551">
    <property type="entry name" value="Peptidase_M23"/>
    <property type="match status" value="1"/>
</dbReference>
<feature type="signal peptide" evidence="3">
    <location>
        <begin position="1"/>
        <end position="20"/>
    </location>
</feature>
<dbReference type="RefSeq" id="WP_281754413.1">
    <property type="nucleotide sequence ID" value="NZ_BRVP01000012.1"/>
</dbReference>
<evidence type="ECO:0000259" key="4">
    <source>
        <dbReference type="Pfam" id="PF01551"/>
    </source>
</evidence>
<evidence type="ECO:0000256" key="3">
    <source>
        <dbReference type="SAM" id="SignalP"/>
    </source>
</evidence>
<evidence type="ECO:0000313" key="5">
    <source>
        <dbReference type="EMBL" id="GLB52856.1"/>
    </source>
</evidence>
<evidence type="ECO:0000256" key="2">
    <source>
        <dbReference type="SAM" id="Coils"/>
    </source>
</evidence>
<dbReference type="Gene3D" id="6.10.250.3150">
    <property type="match status" value="1"/>
</dbReference>
<evidence type="ECO:0000313" key="6">
    <source>
        <dbReference type="Proteomes" id="UP001143545"/>
    </source>
</evidence>
<comment type="caution">
    <text evidence="5">The sequence shown here is derived from an EMBL/GenBank/DDBJ whole genome shotgun (WGS) entry which is preliminary data.</text>
</comment>
<dbReference type="AlphaFoldDB" id="A0A9W6B5E9"/>
<dbReference type="InterPro" id="IPR050570">
    <property type="entry name" value="Cell_wall_metabolism_enzyme"/>
</dbReference>
<dbReference type="PANTHER" id="PTHR21666:SF289">
    <property type="entry name" value="L-ALA--D-GLU ENDOPEPTIDASE"/>
    <property type="match status" value="1"/>
</dbReference>
<dbReference type="InterPro" id="IPR016047">
    <property type="entry name" value="M23ase_b-sheet_dom"/>
</dbReference>
<gene>
    <name evidence="5" type="ORF">NBRC110019_18960</name>
</gene>
<feature type="domain" description="M23ase beta-sheet core" evidence="4">
    <location>
        <begin position="310"/>
        <end position="401"/>
    </location>
</feature>